<dbReference type="EMBL" id="JBCAWK010000004">
    <property type="protein sequence ID" value="KAK8861288.1"/>
    <property type="molecule type" value="Genomic_DNA"/>
</dbReference>
<dbReference type="KEGG" id="kne:92179366"/>
<feature type="region of interest" description="Disordered" evidence="1">
    <location>
        <begin position="1"/>
        <end position="20"/>
    </location>
</feature>
<evidence type="ECO:0000256" key="1">
    <source>
        <dbReference type="SAM" id="MobiDB-lite"/>
    </source>
</evidence>
<reference evidence="2 3" key="1">
    <citation type="journal article" date="2024" name="bioRxiv">
        <title>Comparative genomics of Cryptococcus and Kwoniella reveals pathogenesis evolution and contrasting karyotype dynamics via intercentromeric recombination or chromosome fusion.</title>
        <authorList>
            <person name="Coelho M.A."/>
            <person name="David-Palma M."/>
            <person name="Shea T."/>
            <person name="Bowers K."/>
            <person name="McGinley-Smith S."/>
            <person name="Mohammad A.W."/>
            <person name="Gnirke A."/>
            <person name="Yurkov A.M."/>
            <person name="Nowrousian M."/>
            <person name="Sun S."/>
            <person name="Cuomo C.A."/>
            <person name="Heitman J."/>
        </authorList>
    </citation>
    <scope>NUCLEOTIDE SEQUENCE [LARGE SCALE GENOMIC DNA]</scope>
    <source>
        <strain evidence="2 3">CBS 13917</strain>
    </source>
</reference>
<dbReference type="GeneID" id="92179366"/>
<dbReference type="AlphaFoldDB" id="A0AAW0YQ95"/>
<evidence type="ECO:0000313" key="3">
    <source>
        <dbReference type="Proteomes" id="UP001388673"/>
    </source>
</evidence>
<name>A0AAW0YQ95_9TREE</name>
<dbReference type="RefSeq" id="XP_066803913.1">
    <property type="nucleotide sequence ID" value="XM_066945224.1"/>
</dbReference>
<protein>
    <submittedName>
        <fullName evidence="2">Uncharacterized protein</fullName>
    </submittedName>
</protein>
<dbReference type="Proteomes" id="UP001388673">
    <property type="component" value="Unassembled WGS sequence"/>
</dbReference>
<proteinExistence type="predicted"/>
<comment type="caution">
    <text evidence="2">The sequence shown here is derived from an EMBL/GenBank/DDBJ whole genome shotgun (WGS) entry which is preliminary data.</text>
</comment>
<feature type="compositionally biased region" description="Basic and acidic residues" evidence="1">
    <location>
        <begin position="268"/>
        <end position="281"/>
    </location>
</feature>
<evidence type="ECO:0000313" key="2">
    <source>
        <dbReference type="EMBL" id="KAK8861288.1"/>
    </source>
</evidence>
<accession>A0AAW0YQ95</accession>
<sequence>MSSPSFMLKHHTTTPCSEMSSSLYRAGSISRGNRNSATPSSISATRSSAYLNTPLGFLLEKSSQDGGNEDCASLKIILREQQHSNDALTRINEVLQKTTNSLRARNAELESYIEQNTGPQVEGMAKELSTVEDLLGQTQKDNEHKLAELDRMRQYTRMLESFISSNHGSNWRENHGLHPPPITTTIITSATPLPKPKPQTSAALRHSVSLTGKRITSKPHRRASSVVDLGPPSLEAVREIGDDGLDGTPTGALRRLNGVSSVVNDVGGGEKRDAHQEEHKHSTPPVFVASPTKREEPSPVTASTRPDETTAPENSTAMSTLDRAQIDRALRILSSFDPKDIGTLAKLPSPSIRTSNDQARQQQMRMVKRLVEDEERRLVERESRLCDLVTMAKAKEAKYAPTTGDLSLETRRCVT</sequence>
<feature type="region of interest" description="Disordered" evidence="1">
    <location>
        <begin position="263"/>
        <end position="317"/>
    </location>
</feature>
<organism evidence="2 3">
    <name type="scientific">Kwoniella newhampshirensis</name>
    <dbReference type="NCBI Taxonomy" id="1651941"/>
    <lineage>
        <taxon>Eukaryota</taxon>
        <taxon>Fungi</taxon>
        <taxon>Dikarya</taxon>
        <taxon>Basidiomycota</taxon>
        <taxon>Agaricomycotina</taxon>
        <taxon>Tremellomycetes</taxon>
        <taxon>Tremellales</taxon>
        <taxon>Cryptococcaceae</taxon>
        <taxon>Kwoniella</taxon>
    </lineage>
</organism>
<gene>
    <name evidence="2" type="ORF">IAR55_002107</name>
</gene>
<keyword evidence="3" id="KW-1185">Reference proteome</keyword>